<evidence type="ECO:0000256" key="6">
    <source>
        <dbReference type="SAM" id="MobiDB-lite"/>
    </source>
</evidence>
<organism evidence="8 9">
    <name type="scientific">Romanomermis culicivorax</name>
    <name type="common">Nematode worm</name>
    <dbReference type="NCBI Taxonomy" id="13658"/>
    <lineage>
        <taxon>Eukaryota</taxon>
        <taxon>Metazoa</taxon>
        <taxon>Ecdysozoa</taxon>
        <taxon>Nematoda</taxon>
        <taxon>Enoplea</taxon>
        <taxon>Dorylaimia</taxon>
        <taxon>Mermithida</taxon>
        <taxon>Mermithoidea</taxon>
        <taxon>Mermithidae</taxon>
        <taxon>Romanomermis</taxon>
    </lineage>
</organism>
<accession>A0A915HTS1</accession>
<proteinExistence type="inferred from homology"/>
<keyword evidence="5" id="KW-0131">Cell cycle</keyword>
<keyword evidence="4" id="KW-0539">Nucleus</keyword>
<dbReference type="WBParaSite" id="nRc.2.0.1.t04926-RA">
    <property type="protein sequence ID" value="nRc.2.0.1.t04926-RA"/>
    <property type="gene ID" value="nRc.2.0.1.g04926"/>
</dbReference>
<feature type="compositionally biased region" description="Acidic residues" evidence="6">
    <location>
        <begin position="1"/>
        <end position="12"/>
    </location>
</feature>
<keyword evidence="8" id="KW-1185">Reference proteome</keyword>
<comment type="similarity">
    <text evidence="2">Belongs to the CDC45 family.</text>
</comment>
<comment type="subcellular location">
    <subcellularLocation>
        <location evidence="1">Nucleus</location>
    </subcellularLocation>
</comment>
<dbReference type="PANTHER" id="PTHR10507">
    <property type="entry name" value="CDC45-RELATED PROTEIN"/>
    <property type="match status" value="1"/>
</dbReference>
<evidence type="ECO:0000256" key="7">
    <source>
        <dbReference type="SAM" id="Phobius"/>
    </source>
</evidence>
<evidence type="ECO:0000256" key="2">
    <source>
        <dbReference type="ARBA" id="ARBA00010727"/>
    </source>
</evidence>
<reference evidence="9" key="1">
    <citation type="submission" date="2022-11" db="UniProtKB">
        <authorList>
            <consortium name="WormBaseParasite"/>
        </authorList>
    </citation>
    <scope>IDENTIFICATION</scope>
</reference>
<protein>
    <submittedName>
        <fullName evidence="9">Uncharacterized protein</fullName>
    </submittedName>
</protein>
<dbReference type="GO" id="GO:1902977">
    <property type="term" value="P:mitotic DNA replication preinitiation complex assembly"/>
    <property type="evidence" value="ECO:0007669"/>
    <property type="project" value="TreeGrafter"/>
</dbReference>
<dbReference type="GO" id="GO:0006270">
    <property type="term" value="P:DNA replication initiation"/>
    <property type="evidence" value="ECO:0007669"/>
    <property type="project" value="InterPro"/>
</dbReference>
<keyword evidence="7" id="KW-0472">Membrane</keyword>
<evidence type="ECO:0000313" key="9">
    <source>
        <dbReference type="WBParaSite" id="nRc.2.0.1.t04926-RA"/>
    </source>
</evidence>
<evidence type="ECO:0000256" key="3">
    <source>
        <dbReference type="ARBA" id="ARBA00022705"/>
    </source>
</evidence>
<keyword evidence="7" id="KW-1133">Transmembrane helix</keyword>
<evidence type="ECO:0000256" key="5">
    <source>
        <dbReference type="ARBA" id="ARBA00023306"/>
    </source>
</evidence>
<dbReference type="PANTHER" id="PTHR10507:SF0">
    <property type="entry name" value="CELL DIVISION CONTROL PROTEIN 45 HOMOLOG"/>
    <property type="match status" value="1"/>
</dbReference>
<dbReference type="Pfam" id="PF02724">
    <property type="entry name" value="CDC45"/>
    <property type="match status" value="1"/>
</dbReference>
<feature type="transmembrane region" description="Helical" evidence="7">
    <location>
        <begin position="66"/>
        <end position="90"/>
    </location>
</feature>
<dbReference type="Proteomes" id="UP000887565">
    <property type="component" value="Unplaced"/>
</dbReference>
<feature type="region of interest" description="Disordered" evidence="6">
    <location>
        <begin position="1"/>
        <end position="28"/>
    </location>
</feature>
<dbReference type="GO" id="GO:0003682">
    <property type="term" value="F:chromatin binding"/>
    <property type="evidence" value="ECO:0007669"/>
    <property type="project" value="TreeGrafter"/>
</dbReference>
<evidence type="ECO:0000256" key="4">
    <source>
        <dbReference type="ARBA" id="ARBA00023242"/>
    </source>
</evidence>
<keyword evidence="3" id="KW-0235">DNA replication</keyword>
<evidence type="ECO:0000256" key="1">
    <source>
        <dbReference type="ARBA" id="ARBA00004123"/>
    </source>
</evidence>
<sequence length="161" mass="18597">MSDGESENDDKDGDVGGDSGSEIGLSPRRKRLKRSARLEKEQWIKDRNQALFDYYEFSYYSSSVNYFYSIMLFVDIFLVRTTFQASLLLFDLAWKISKDNPDLLWCATVGLTSQLIEGQINLSKYTLDSADVQQHMSRHNHMLKSEADFSVDCTKMSFEKE</sequence>
<dbReference type="GO" id="GO:0003697">
    <property type="term" value="F:single-stranded DNA binding"/>
    <property type="evidence" value="ECO:0007669"/>
    <property type="project" value="TreeGrafter"/>
</dbReference>
<dbReference type="GO" id="GO:0003688">
    <property type="term" value="F:DNA replication origin binding"/>
    <property type="evidence" value="ECO:0007669"/>
    <property type="project" value="TreeGrafter"/>
</dbReference>
<name>A0A915HTS1_ROMCU</name>
<evidence type="ECO:0000313" key="8">
    <source>
        <dbReference type="Proteomes" id="UP000887565"/>
    </source>
</evidence>
<dbReference type="GO" id="GO:0031261">
    <property type="term" value="C:DNA replication preinitiation complex"/>
    <property type="evidence" value="ECO:0007669"/>
    <property type="project" value="TreeGrafter"/>
</dbReference>
<dbReference type="AlphaFoldDB" id="A0A915HTS1"/>
<dbReference type="GO" id="GO:0000727">
    <property type="term" value="P:double-strand break repair via break-induced replication"/>
    <property type="evidence" value="ECO:0007669"/>
    <property type="project" value="TreeGrafter"/>
</dbReference>
<dbReference type="InterPro" id="IPR003874">
    <property type="entry name" value="CDC45"/>
</dbReference>
<keyword evidence="7" id="KW-0812">Transmembrane</keyword>